<accession>A0ABS4CJL9</accession>
<reference evidence="1 2" key="1">
    <citation type="submission" date="2020-12" db="EMBL/GenBank/DDBJ databases">
        <title>Vagococcus allomyrinae sp. nov. and Enterococcus lavae sp. nov., isolated from the larvae of Allomyrina dichotoma.</title>
        <authorList>
            <person name="Lee S.D."/>
        </authorList>
    </citation>
    <scope>NUCLEOTIDE SEQUENCE [LARGE SCALE GENOMIC DNA]</scope>
    <source>
        <strain evidence="1 2">BWM-S5</strain>
    </source>
</reference>
<sequence>MKQTSLEVQLIGENGNIFNLLGIVSKELKRKSFLNEADQLWKEVQENAKSYEEALAIIQEYVIII</sequence>
<evidence type="ECO:0000313" key="1">
    <source>
        <dbReference type="EMBL" id="MBP1046225.1"/>
    </source>
</evidence>
<dbReference type="RefSeq" id="WP_209557041.1">
    <property type="nucleotide sequence ID" value="NZ_JAEDXU010000003.1"/>
</dbReference>
<name>A0ABS4CJL9_9ENTE</name>
<dbReference type="Proteomes" id="UP000673375">
    <property type="component" value="Unassembled WGS sequence"/>
</dbReference>
<evidence type="ECO:0000313" key="2">
    <source>
        <dbReference type="Proteomes" id="UP000673375"/>
    </source>
</evidence>
<dbReference type="EMBL" id="JAEDXU010000003">
    <property type="protein sequence ID" value="MBP1046225.1"/>
    <property type="molecule type" value="Genomic_DNA"/>
</dbReference>
<proteinExistence type="predicted"/>
<gene>
    <name evidence="1" type="ORF">I6N96_08005</name>
</gene>
<protein>
    <submittedName>
        <fullName evidence="1">Uncharacterized protein</fullName>
    </submittedName>
</protein>
<comment type="caution">
    <text evidence="1">The sequence shown here is derived from an EMBL/GenBank/DDBJ whole genome shotgun (WGS) entry which is preliminary data.</text>
</comment>
<keyword evidence="2" id="KW-1185">Reference proteome</keyword>
<organism evidence="1 2">
    <name type="scientific">Enterococcus larvae</name>
    <dbReference type="NCBI Taxonomy" id="2794352"/>
    <lineage>
        <taxon>Bacteria</taxon>
        <taxon>Bacillati</taxon>
        <taxon>Bacillota</taxon>
        <taxon>Bacilli</taxon>
        <taxon>Lactobacillales</taxon>
        <taxon>Enterococcaceae</taxon>
        <taxon>Enterococcus</taxon>
    </lineage>
</organism>